<proteinExistence type="predicted"/>
<dbReference type="Pfam" id="PF08817">
    <property type="entry name" value="YukD"/>
    <property type="match status" value="1"/>
</dbReference>
<protein>
    <submittedName>
        <fullName evidence="1">WXG100 protein secretion system (Wss), protein YukD</fullName>
    </submittedName>
</protein>
<dbReference type="STRING" id="1121322.SAMN02745136_03117"/>
<evidence type="ECO:0000313" key="1">
    <source>
        <dbReference type="EMBL" id="SHK69383.1"/>
    </source>
</evidence>
<sequence length="84" mass="9341">MTSDRIIAILYIHKRSLKVDIDIPSDITVNELIIGLNEGFQLGLDTSDLSKCFLKTENPIAFLKGNKSITEYGVRNGTTINITE</sequence>
<evidence type="ECO:0000313" key="2">
    <source>
        <dbReference type="Proteomes" id="UP000184386"/>
    </source>
</evidence>
<dbReference type="AlphaFoldDB" id="A0A1M6UJR3"/>
<dbReference type="RefSeq" id="WP_073277536.1">
    <property type="nucleotide sequence ID" value="NZ_FRAC01000015.1"/>
</dbReference>
<dbReference type="InterPro" id="IPR024962">
    <property type="entry name" value="YukD-like"/>
</dbReference>
<gene>
    <name evidence="1" type="ORF">SAMN02745136_03117</name>
</gene>
<accession>A0A1M6UJR3</accession>
<dbReference type="EMBL" id="FRAC01000015">
    <property type="protein sequence ID" value="SHK69383.1"/>
    <property type="molecule type" value="Genomic_DNA"/>
</dbReference>
<keyword evidence="2" id="KW-1185">Reference proteome</keyword>
<organism evidence="1 2">
    <name type="scientific">Anaerocolumna jejuensis DSM 15929</name>
    <dbReference type="NCBI Taxonomy" id="1121322"/>
    <lineage>
        <taxon>Bacteria</taxon>
        <taxon>Bacillati</taxon>
        <taxon>Bacillota</taxon>
        <taxon>Clostridia</taxon>
        <taxon>Lachnospirales</taxon>
        <taxon>Lachnospiraceae</taxon>
        <taxon>Anaerocolumna</taxon>
    </lineage>
</organism>
<name>A0A1M6UJR3_9FIRM</name>
<dbReference type="InterPro" id="IPR029071">
    <property type="entry name" value="Ubiquitin-like_domsf"/>
</dbReference>
<dbReference type="SUPFAM" id="SSF54236">
    <property type="entry name" value="Ubiquitin-like"/>
    <property type="match status" value="1"/>
</dbReference>
<dbReference type="OrthoDB" id="2085212at2"/>
<reference evidence="1 2" key="1">
    <citation type="submission" date="2016-11" db="EMBL/GenBank/DDBJ databases">
        <authorList>
            <person name="Jaros S."/>
            <person name="Januszkiewicz K."/>
            <person name="Wedrychowicz H."/>
        </authorList>
    </citation>
    <scope>NUCLEOTIDE SEQUENCE [LARGE SCALE GENOMIC DNA]</scope>
    <source>
        <strain evidence="1 2">DSM 15929</strain>
    </source>
</reference>
<dbReference type="Proteomes" id="UP000184386">
    <property type="component" value="Unassembled WGS sequence"/>
</dbReference>